<feature type="domain" description="TonB-dependent receptor plug" evidence="2">
    <location>
        <begin position="126"/>
        <end position="162"/>
    </location>
</feature>
<dbReference type="FunFam" id="2.60.40.1120:FF:000003">
    <property type="entry name" value="Outer membrane protein Omp121"/>
    <property type="match status" value="1"/>
</dbReference>
<evidence type="ECO:0000256" key="1">
    <source>
        <dbReference type="SAM" id="SignalP"/>
    </source>
</evidence>
<dbReference type="Gene3D" id="2.170.130.10">
    <property type="entry name" value="TonB-dependent receptor, plug domain"/>
    <property type="match status" value="1"/>
</dbReference>
<accession>A0A642C460</accession>
<evidence type="ECO:0000259" key="2">
    <source>
        <dbReference type="Pfam" id="PF07715"/>
    </source>
</evidence>
<reference evidence="3 4" key="1">
    <citation type="journal article" date="2019" name="Nat. Med.">
        <title>A library of human gut bacterial isolates paired with longitudinal multiomics data enables mechanistic microbiome research.</title>
        <authorList>
            <person name="Poyet M."/>
            <person name="Groussin M."/>
            <person name="Gibbons S.M."/>
            <person name="Avila-Pacheco J."/>
            <person name="Jiang X."/>
            <person name="Kearney S.M."/>
            <person name="Perrotta A.R."/>
            <person name="Berdy B."/>
            <person name="Zhao S."/>
            <person name="Lieberman T.D."/>
            <person name="Swanson P.K."/>
            <person name="Smith M."/>
            <person name="Roesemann S."/>
            <person name="Alexander J.E."/>
            <person name="Rich S.A."/>
            <person name="Livny J."/>
            <person name="Vlamakis H."/>
            <person name="Clish C."/>
            <person name="Bullock K."/>
            <person name="Deik A."/>
            <person name="Scott J."/>
            <person name="Pierce K.A."/>
            <person name="Xavier R.J."/>
            <person name="Alm E.J."/>
        </authorList>
    </citation>
    <scope>NUCLEOTIDE SEQUENCE [LARGE SCALE GENOMIC DNA]</scope>
    <source>
        <strain evidence="3 4">BIOML-A14</strain>
    </source>
</reference>
<feature type="chain" id="PRO_5024871575" evidence="1">
    <location>
        <begin position="35"/>
        <end position="163"/>
    </location>
</feature>
<evidence type="ECO:0000313" key="4">
    <source>
        <dbReference type="Proteomes" id="UP000435985"/>
    </source>
</evidence>
<feature type="signal peptide" evidence="1">
    <location>
        <begin position="1"/>
        <end position="34"/>
    </location>
</feature>
<keyword evidence="1" id="KW-0732">Signal</keyword>
<dbReference type="InterPro" id="IPR008969">
    <property type="entry name" value="CarboxyPept-like_regulatory"/>
</dbReference>
<dbReference type="Pfam" id="PF07715">
    <property type="entry name" value="Plug"/>
    <property type="match status" value="1"/>
</dbReference>
<evidence type="ECO:0000313" key="3">
    <source>
        <dbReference type="EMBL" id="KAA4656760.1"/>
    </source>
</evidence>
<dbReference type="InterPro" id="IPR037066">
    <property type="entry name" value="Plug_dom_sf"/>
</dbReference>
<name>A0A642C460_BACOV</name>
<dbReference type="EMBL" id="VWFO01000304">
    <property type="protein sequence ID" value="KAA4656760.1"/>
    <property type="molecule type" value="Genomic_DNA"/>
</dbReference>
<dbReference type="Proteomes" id="UP000435985">
    <property type="component" value="Unassembled WGS sequence"/>
</dbReference>
<dbReference type="Pfam" id="PF13715">
    <property type="entry name" value="CarbopepD_reg_2"/>
    <property type="match status" value="1"/>
</dbReference>
<sequence>MNKHIVLMKFKSSSFIKKVGVLLCFVAFALSANAQTRKVTGQIVDESGQPIIGATIRLQDATTGTITDIDGHFSLNVPDGKKVVISYIGYLKQVILPKGDTLKVILQEDNQKLDEVVVVGYGSMKQKNITGSVSTISAEELEDLPVSNLSEALQGMVNGLNVQ</sequence>
<keyword evidence="3" id="KW-0675">Receptor</keyword>
<dbReference type="SUPFAM" id="SSF56935">
    <property type="entry name" value="Porins"/>
    <property type="match status" value="1"/>
</dbReference>
<dbReference type="AlphaFoldDB" id="A0A642C460"/>
<feature type="non-terminal residue" evidence="3">
    <location>
        <position position="163"/>
    </location>
</feature>
<dbReference type="Gene3D" id="2.60.40.1120">
    <property type="entry name" value="Carboxypeptidase-like, regulatory domain"/>
    <property type="match status" value="1"/>
</dbReference>
<organism evidence="3 4">
    <name type="scientific">Bacteroides ovatus</name>
    <dbReference type="NCBI Taxonomy" id="28116"/>
    <lineage>
        <taxon>Bacteria</taxon>
        <taxon>Pseudomonadati</taxon>
        <taxon>Bacteroidota</taxon>
        <taxon>Bacteroidia</taxon>
        <taxon>Bacteroidales</taxon>
        <taxon>Bacteroidaceae</taxon>
        <taxon>Bacteroides</taxon>
    </lineage>
</organism>
<dbReference type="InterPro" id="IPR012910">
    <property type="entry name" value="Plug_dom"/>
</dbReference>
<protein>
    <submittedName>
        <fullName evidence="3">TonB-dependent receptor plug domain-containing protein</fullName>
    </submittedName>
</protein>
<dbReference type="SUPFAM" id="SSF49464">
    <property type="entry name" value="Carboxypeptidase regulatory domain-like"/>
    <property type="match status" value="1"/>
</dbReference>
<comment type="caution">
    <text evidence="3">The sequence shown here is derived from an EMBL/GenBank/DDBJ whole genome shotgun (WGS) entry which is preliminary data.</text>
</comment>
<proteinExistence type="predicted"/>
<gene>
    <name evidence="3" type="ORF">F3B98_29310</name>
</gene>